<comment type="caution">
    <text evidence="7">The sequence shown here is derived from an EMBL/GenBank/DDBJ whole genome shotgun (WGS) entry which is preliminary data.</text>
</comment>
<evidence type="ECO:0000313" key="7">
    <source>
        <dbReference type="EMBL" id="KAH6599623.1"/>
    </source>
</evidence>
<proteinExistence type="predicted"/>
<dbReference type="SUPFAM" id="SSF53098">
    <property type="entry name" value="Ribonuclease H-like"/>
    <property type="match status" value="1"/>
</dbReference>
<sequence>MPLNQLDGVGEDTAAGSLSHGPSASLASAFISATPGAGGGLRSPIWLFFTPSYVNSRVSLATCNLCLDPLQPSEYAISNGSTQSCKQHLQTRHYEHYVLAFPNKRKGSTSFGREKGTSISKKISYDKMSKQSTFNRAVLKWIIDTGISPSVVDSPQFMEILEIYAHGDGVITIPNADEIKVSMLDDYTMIKGAISQLFLSTPGLVSFTYDTWPSKYFQHYLAITAHFITKEWVVCDIVLDIKPVSLPLSGKGISDVFCDSLKSFGLFSKVMGITGNNSGLCSEFAASFAQNQIEGVTFEQPFEWSFDDSFVRCFVQTIDLVAQAAMNPLRQLVVTSDETGVSSADGAFVDIPVCAISRLHYIVSFIQKSTRQQDAIFKPDSTILSNVCQIELDVEDRWSSTVKMINQAIVLREELTLYLTMTPEIVKYALTDQDWISLCAIAKFFAPLEKLAKDAAMPSKRTISLLAVHCNDIIVSLKSFSPSQVDNLTASLLISARDCALALSRVYYGKLGGRILAVSIFLDPRLKTNYHVDAKWSEDDMKRMVDVVTSVYLMYKEKNSASIALAHDPARTSPLPIGRNPDKRIEKRVKKKGETSLDVSNGDPYDDELWRFLNDPVLLFDSTEDASAFSLLEWWKSHETQYPVLSCIARDYLAVQASVSELGKRLFFDADTLALARFEYADDLDAVRVTALMNQWNEVLANSKSL</sequence>
<evidence type="ECO:0000259" key="6">
    <source>
        <dbReference type="Pfam" id="PF05699"/>
    </source>
</evidence>
<protein>
    <recommendedName>
        <fullName evidence="6">HAT C-terminal dimerisation domain-containing protein</fullName>
    </recommendedName>
</protein>
<dbReference type="InterPro" id="IPR012337">
    <property type="entry name" value="RNaseH-like_sf"/>
</dbReference>
<evidence type="ECO:0000256" key="2">
    <source>
        <dbReference type="ARBA" id="ARBA00022723"/>
    </source>
</evidence>
<evidence type="ECO:0000256" key="4">
    <source>
        <dbReference type="ARBA" id="ARBA00022833"/>
    </source>
</evidence>
<comment type="subcellular location">
    <subcellularLocation>
        <location evidence="1">Nucleus</location>
    </subcellularLocation>
</comment>
<name>A0ABQ8FLB6_9FUNG</name>
<evidence type="ECO:0000256" key="5">
    <source>
        <dbReference type="ARBA" id="ARBA00023242"/>
    </source>
</evidence>
<accession>A0ABQ8FLB6</accession>
<keyword evidence="4" id="KW-0862">Zinc</keyword>
<dbReference type="Pfam" id="PF05699">
    <property type="entry name" value="Dimer_Tnp_hAT"/>
    <property type="match status" value="1"/>
</dbReference>
<dbReference type="PANTHER" id="PTHR46481:SF10">
    <property type="entry name" value="ZINC FINGER BED DOMAIN-CONTAINING PROTEIN 39"/>
    <property type="match status" value="1"/>
</dbReference>
<dbReference type="Proteomes" id="UP001648503">
    <property type="component" value="Unassembled WGS sequence"/>
</dbReference>
<reference evidence="7 8" key="1">
    <citation type="submission" date="2021-02" db="EMBL/GenBank/DDBJ databases">
        <title>Variation within the Batrachochytrium salamandrivorans European outbreak.</title>
        <authorList>
            <person name="Kelly M."/>
            <person name="Pasmans F."/>
            <person name="Shea T.P."/>
            <person name="Munoz J.F."/>
            <person name="Carranza S."/>
            <person name="Cuomo C.A."/>
            <person name="Martel A."/>
        </authorList>
    </citation>
    <scope>NUCLEOTIDE SEQUENCE [LARGE SCALE GENOMIC DNA]</scope>
    <source>
        <strain evidence="7 8">AMFP18/2</strain>
    </source>
</reference>
<dbReference type="EMBL" id="JAFCIX010000063">
    <property type="protein sequence ID" value="KAH6599623.1"/>
    <property type="molecule type" value="Genomic_DNA"/>
</dbReference>
<evidence type="ECO:0000256" key="3">
    <source>
        <dbReference type="ARBA" id="ARBA00022771"/>
    </source>
</evidence>
<keyword evidence="8" id="KW-1185">Reference proteome</keyword>
<evidence type="ECO:0000313" key="8">
    <source>
        <dbReference type="Proteomes" id="UP001648503"/>
    </source>
</evidence>
<dbReference type="InterPro" id="IPR052035">
    <property type="entry name" value="ZnF_BED_domain_contain"/>
</dbReference>
<keyword evidence="5" id="KW-0539">Nucleus</keyword>
<evidence type="ECO:0000256" key="1">
    <source>
        <dbReference type="ARBA" id="ARBA00004123"/>
    </source>
</evidence>
<feature type="domain" description="HAT C-terminal dimerisation" evidence="6">
    <location>
        <begin position="611"/>
        <end position="667"/>
    </location>
</feature>
<keyword evidence="2" id="KW-0479">Metal-binding</keyword>
<keyword evidence="3" id="KW-0863">Zinc-finger</keyword>
<organism evidence="7 8">
    <name type="scientific">Batrachochytrium salamandrivorans</name>
    <dbReference type="NCBI Taxonomy" id="1357716"/>
    <lineage>
        <taxon>Eukaryota</taxon>
        <taxon>Fungi</taxon>
        <taxon>Fungi incertae sedis</taxon>
        <taxon>Chytridiomycota</taxon>
        <taxon>Chytridiomycota incertae sedis</taxon>
        <taxon>Chytridiomycetes</taxon>
        <taxon>Rhizophydiales</taxon>
        <taxon>Rhizophydiales incertae sedis</taxon>
        <taxon>Batrachochytrium</taxon>
    </lineage>
</organism>
<gene>
    <name evidence="7" type="ORF">BASA50_002965</name>
</gene>
<dbReference type="PANTHER" id="PTHR46481">
    <property type="entry name" value="ZINC FINGER BED DOMAIN-CONTAINING PROTEIN 4"/>
    <property type="match status" value="1"/>
</dbReference>
<dbReference type="InterPro" id="IPR008906">
    <property type="entry name" value="HATC_C_dom"/>
</dbReference>